<protein>
    <recommendedName>
        <fullName evidence="2">VTT domain-containing protein</fullName>
    </recommendedName>
</protein>
<feature type="transmembrane region" description="Helical" evidence="1">
    <location>
        <begin position="56"/>
        <end position="77"/>
    </location>
</feature>
<keyword evidence="1" id="KW-1133">Transmembrane helix</keyword>
<gene>
    <name evidence="3" type="ordered locus">Acid345_4653</name>
</gene>
<feature type="transmembrane region" description="Helical" evidence="1">
    <location>
        <begin position="12"/>
        <end position="36"/>
    </location>
</feature>
<accession>Q1IHJ7</accession>
<dbReference type="GO" id="GO:0005886">
    <property type="term" value="C:plasma membrane"/>
    <property type="evidence" value="ECO:0007669"/>
    <property type="project" value="TreeGrafter"/>
</dbReference>
<evidence type="ECO:0000256" key="1">
    <source>
        <dbReference type="SAM" id="Phobius"/>
    </source>
</evidence>
<dbReference type="EMBL" id="CP000360">
    <property type="protein sequence ID" value="ABF43653.1"/>
    <property type="molecule type" value="Genomic_DNA"/>
</dbReference>
<sequence>MKPIKAIFAKYKALLGILLPWGPWGVLAIAALDAAALGMPLDFVVAQFVWADRSRFLLYCFMGAIGSALGSLVVYGIGYKGGEELLVKRIGRERFEKIHARFEKSEFLTLALPAILPPPTPFKLFVLAAGVAEMSVWRFLLGIFTGRMARFLILSFLTIKFGPGVVEFIMHGHMKTKLIVLAVIAAALLVWWLIRRGRAVETVEAQIEMAKK</sequence>
<evidence type="ECO:0000259" key="2">
    <source>
        <dbReference type="Pfam" id="PF09335"/>
    </source>
</evidence>
<reference evidence="3 4" key="1">
    <citation type="journal article" date="2009" name="Appl. Environ. Microbiol.">
        <title>Three genomes from the phylum Acidobacteria provide insight into the lifestyles of these microorganisms in soils.</title>
        <authorList>
            <person name="Ward N.L."/>
            <person name="Challacombe J.F."/>
            <person name="Janssen P.H."/>
            <person name="Henrissat B."/>
            <person name="Coutinho P.M."/>
            <person name="Wu M."/>
            <person name="Xie G."/>
            <person name="Haft D.H."/>
            <person name="Sait M."/>
            <person name="Badger J."/>
            <person name="Barabote R.D."/>
            <person name="Bradley B."/>
            <person name="Brettin T.S."/>
            <person name="Brinkac L.M."/>
            <person name="Bruce D."/>
            <person name="Creasy T."/>
            <person name="Daugherty S.C."/>
            <person name="Davidsen T.M."/>
            <person name="DeBoy R.T."/>
            <person name="Detter J.C."/>
            <person name="Dodson R.J."/>
            <person name="Durkin A.S."/>
            <person name="Ganapathy A."/>
            <person name="Gwinn-Giglio M."/>
            <person name="Han C.S."/>
            <person name="Khouri H."/>
            <person name="Kiss H."/>
            <person name="Kothari S.P."/>
            <person name="Madupu R."/>
            <person name="Nelson K.E."/>
            <person name="Nelson W.C."/>
            <person name="Paulsen I."/>
            <person name="Penn K."/>
            <person name="Ren Q."/>
            <person name="Rosovitz M.J."/>
            <person name="Selengut J.D."/>
            <person name="Shrivastava S."/>
            <person name="Sullivan S.A."/>
            <person name="Tapia R."/>
            <person name="Thompson L.S."/>
            <person name="Watkins K.L."/>
            <person name="Yang Q."/>
            <person name="Yu C."/>
            <person name="Zafar N."/>
            <person name="Zhou L."/>
            <person name="Kuske C.R."/>
        </authorList>
    </citation>
    <scope>NUCLEOTIDE SEQUENCE [LARGE SCALE GENOMIC DNA]</scope>
    <source>
        <strain evidence="3 4">Ellin345</strain>
    </source>
</reference>
<evidence type="ECO:0000313" key="3">
    <source>
        <dbReference type="EMBL" id="ABF43653.1"/>
    </source>
</evidence>
<dbReference type="PANTHER" id="PTHR42709">
    <property type="entry name" value="ALKALINE PHOSPHATASE LIKE PROTEIN"/>
    <property type="match status" value="1"/>
</dbReference>
<dbReference type="KEGG" id="aba:Acid345_4653"/>
<dbReference type="RefSeq" id="WP_011525450.1">
    <property type="nucleotide sequence ID" value="NC_008009.1"/>
</dbReference>
<dbReference type="AlphaFoldDB" id="Q1IHJ7"/>
<dbReference type="InterPro" id="IPR032816">
    <property type="entry name" value="VTT_dom"/>
</dbReference>
<dbReference type="Proteomes" id="UP000002432">
    <property type="component" value="Chromosome"/>
</dbReference>
<dbReference type="EnsemblBacteria" id="ABF43653">
    <property type="protein sequence ID" value="ABF43653"/>
    <property type="gene ID" value="Acid345_4653"/>
</dbReference>
<feature type="transmembrane region" description="Helical" evidence="1">
    <location>
        <begin position="151"/>
        <end position="170"/>
    </location>
</feature>
<keyword evidence="1" id="KW-0812">Transmembrane</keyword>
<dbReference type="STRING" id="204669.Acid345_4653"/>
<keyword evidence="4" id="KW-1185">Reference proteome</keyword>
<dbReference type="Pfam" id="PF09335">
    <property type="entry name" value="VTT_dom"/>
    <property type="match status" value="1"/>
</dbReference>
<dbReference type="HOGENOM" id="CLU_099466_0_0_0"/>
<proteinExistence type="predicted"/>
<feature type="domain" description="VTT" evidence="2">
    <location>
        <begin position="59"/>
        <end position="157"/>
    </location>
</feature>
<dbReference type="PANTHER" id="PTHR42709:SF11">
    <property type="entry name" value="DEDA FAMILY PROTEIN"/>
    <property type="match status" value="1"/>
</dbReference>
<keyword evidence="1" id="KW-0472">Membrane</keyword>
<dbReference type="InterPro" id="IPR051311">
    <property type="entry name" value="DedA_domain"/>
</dbReference>
<feature type="transmembrane region" description="Helical" evidence="1">
    <location>
        <begin position="176"/>
        <end position="194"/>
    </location>
</feature>
<evidence type="ECO:0000313" key="4">
    <source>
        <dbReference type="Proteomes" id="UP000002432"/>
    </source>
</evidence>
<name>Q1IHJ7_KORVE</name>
<dbReference type="eggNOG" id="COG1238">
    <property type="taxonomic scope" value="Bacteria"/>
</dbReference>
<organism evidence="3 4">
    <name type="scientific">Koribacter versatilis (strain Ellin345)</name>
    <dbReference type="NCBI Taxonomy" id="204669"/>
    <lineage>
        <taxon>Bacteria</taxon>
        <taxon>Pseudomonadati</taxon>
        <taxon>Acidobacteriota</taxon>
        <taxon>Terriglobia</taxon>
        <taxon>Terriglobales</taxon>
        <taxon>Candidatus Korobacteraceae</taxon>
        <taxon>Candidatus Korobacter</taxon>
    </lineage>
</organism>
<dbReference type="OrthoDB" id="115324at2"/>